<comment type="caution">
    <text evidence="2">The sequence shown here is derived from an EMBL/GenBank/DDBJ whole genome shotgun (WGS) entry which is preliminary data.</text>
</comment>
<accession>A0A9N8V9K1</accession>
<dbReference type="AlphaFoldDB" id="A0A9N8V9K1"/>
<protein>
    <submittedName>
        <fullName evidence="2">3004_t:CDS:1</fullName>
    </submittedName>
</protein>
<keyword evidence="3" id="KW-1185">Reference proteome</keyword>
<sequence length="457" mass="53207">MTTEISEEYVRAVIENSQSIYSLRTPEDIHLIMMIVDSLLISSSRKLMDVGIFLSEYDSVEKEYNQESNHLEGWDYHHADHEEHIQSDVERLPMIEESPFESETPDVKRLPMKEESPEIYDDLYEMGDWCDVCENYVEEEHIHTFCSECAQIVESHKNGAYINECICDFVPVIDYFNSREELRRFFLVNNTQGLCIFCENGCSDELCTCEFTCGLKYVMGYDKYGKVKYSTCGWYSDNLKYVEHDCQGGVHRGFDCLNDVTMGVDKRKDISSSDSDSESKRLKVYERRDGEEEFVELESKPSGSKRKQSDSQGDKEEPKSSGSKGRQPNPRLSQKRIKNSDKLDEEMINRILLLGDDNIKEFLNCEKSYQLSNLVDGIAFDIIKTESDDWEEKMSVLQLYIKIKREIYSIIERNIPDKTPDVCTWLVKVYQGPSRGMMYEDFKLQKWLSENSNVNND</sequence>
<gene>
    <name evidence="2" type="ORF">AMORRO_LOCUS339</name>
</gene>
<evidence type="ECO:0000313" key="3">
    <source>
        <dbReference type="Proteomes" id="UP000789342"/>
    </source>
</evidence>
<dbReference type="Proteomes" id="UP000789342">
    <property type="component" value="Unassembled WGS sequence"/>
</dbReference>
<dbReference type="EMBL" id="CAJVPV010000081">
    <property type="protein sequence ID" value="CAG8441768.1"/>
    <property type="molecule type" value="Genomic_DNA"/>
</dbReference>
<name>A0A9N8V9K1_9GLOM</name>
<proteinExistence type="predicted"/>
<evidence type="ECO:0000313" key="2">
    <source>
        <dbReference type="EMBL" id="CAG8441768.1"/>
    </source>
</evidence>
<feature type="compositionally biased region" description="Basic and acidic residues" evidence="1">
    <location>
        <begin position="307"/>
        <end position="319"/>
    </location>
</feature>
<reference evidence="2" key="1">
    <citation type="submission" date="2021-06" db="EMBL/GenBank/DDBJ databases">
        <authorList>
            <person name="Kallberg Y."/>
            <person name="Tangrot J."/>
            <person name="Rosling A."/>
        </authorList>
    </citation>
    <scope>NUCLEOTIDE SEQUENCE</scope>
    <source>
        <strain evidence="2">CL551</strain>
    </source>
</reference>
<feature type="compositionally biased region" description="Polar residues" evidence="1">
    <location>
        <begin position="320"/>
        <end position="332"/>
    </location>
</feature>
<evidence type="ECO:0000256" key="1">
    <source>
        <dbReference type="SAM" id="MobiDB-lite"/>
    </source>
</evidence>
<organism evidence="2 3">
    <name type="scientific">Acaulospora morrowiae</name>
    <dbReference type="NCBI Taxonomy" id="94023"/>
    <lineage>
        <taxon>Eukaryota</taxon>
        <taxon>Fungi</taxon>
        <taxon>Fungi incertae sedis</taxon>
        <taxon>Mucoromycota</taxon>
        <taxon>Glomeromycotina</taxon>
        <taxon>Glomeromycetes</taxon>
        <taxon>Diversisporales</taxon>
        <taxon>Acaulosporaceae</taxon>
        <taxon>Acaulospora</taxon>
    </lineage>
</organism>
<feature type="region of interest" description="Disordered" evidence="1">
    <location>
        <begin position="292"/>
        <end position="339"/>
    </location>
</feature>